<feature type="transmembrane region" description="Helical" evidence="2">
    <location>
        <begin position="45"/>
        <end position="65"/>
    </location>
</feature>
<feature type="transmembrane region" description="Helical" evidence="2">
    <location>
        <begin position="151"/>
        <end position="171"/>
    </location>
</feature>
<dbReference type="Proteomes" id="UP000094669">
    <property type="component" value="Unassembled WGS sequence"/>
</dbReference>
<keyword evidence="1" id="KW-0378">Hydrolase</keyword>
<proteinExistence type="predicted"/>
<dbReference type="PANTHER" id="PTHR43156:SF2">
    <property type="entry name" value="STAGE II SPORULATION PROTEIN E"/>
    <property type="match status" value="1"/>
</dbReference>
<keyword evidence="2" id="KW-0472">Membrane</keyword>
<dbReference type="InterPro" id="IPR052016">
    <property type="entry name" value="Bact_Sigma-Reg"/>
</dbReference>
<dbReference type="PANTHER" id="PTHR43156">
    <property type="entry name" value="STAGE II SPORULATION PROTEIN E-RELATED"/>
    <property type="match status" value="1"/>
</dbReference>
<dbReference type="SMART" id="SM00331">
    <property type="entry name" value="PP2C_SIG"/>
    <property type="match status" value="1"/>
</dbReference>
<dbReference type="EMBL" id="MCRM02000014">
    <property type="protein sequence ID" value="PNV74389.1"/>
    <property type="molecule type" value="Genomic_DNA"/>
</dbReference>
<evidence type="ECO:0000259" key="3">
    <source>
        <dbReference type="PROSITE" id="PS51746"/>
    </source>
</evidence>
<feature type="transmembrane region" description="Helical" evidence="2">
    <location>
        <begin position="128"/>
        <end position="145"/>
    </location>
</feature>
<dbReference type="Pfam" id="PF07228">
    <property type="entry name" value="SpoIIE"/>
    <property type="match status" value="1"/>
</dbReference>
<dbReference type="SUPFAM" id="SSF81606">
    <property type="entry name" value="PP2C-like"/>
    <property type="match status" value="1"/>
</dbReference>
<organism evidence="4 5">
    <name type="scientific">Leptospira inadai serovar Lyme</name>
    <dbReference type="NCBI Taxonomy" id="293084"/>
    <lineage>
        <taxon>Bacteria</taxon>
        <taxon>Pseudomonadati</taxon>
        <taxon>Spirochaetota</taxon>
        <taxon>Spirochaetia</taxon>
        <taxon>Leptospirales</taxon>
        <taxon>Leptospiraceae</taxon>
        <taxon>Leptospira</taxon>
    </lineage>
</organism>
<name>A0ABX4YGT7_9LEPT</name>
<comment type="caution">
    <text evidence="4">The sequence shown here is derived from an EMBL/GenBank/DDBJ whole genome shotgun (WGS) entry which is preliminary data.</text>
</comment>
<keyword evidence="5" id="KW-1185">Reference proteome</keyword>
<protein>
    <submittedName>
        <fullName evidence="4">Serine/threonine protein phosphatase</fullName>
    </submittedName>
</protein>
<dbReference type="Gene3D" id="3.60.40.10">
    <property type="entry name" value="PPM-type phosphatase domain"/>
    <property type="match status" value="1"/>
</dbReference>
<keyword evidence="2" id="KW-0812">Transmembrane</keyword>
<dbReference type="RefSeq" id="WP_010413160.1">
    <property type="nucleotide sequence ID" value="NZ_MCRM02000014.1"/>
</dbReference>
<evidence type="ECO:0000313" key="4">
    <source>
        <dbReference type="EMBL" id="PNV74389.1"/>
    </source>
</evidence>
<keyword evidence="2" id="KW-1133">Transmembrane helix</keyword>
<evidence type="ECO:0000256" key="1">
    <source>
        <dbReference type="ARBA" id="ARBA00022801"/>
    </source>
</evidence>
<sequence length="453" mass="52292">MPTFLDQLRKTLRSEVTSSLFQGAFGVALFWVILRYLIITVETPHPVLVIFNFVYTISVALFCNFKMVTGRWSAALWANRALNLSLPLPVFYGYFTYLAPDYFAAMIVFVIAIELPVLGLAKSRYLTLWYAVYFFSFLLPLFLWKRTYFDSHISAIVIFMASYAFIHFWLVRASDSVKKMGEQLTRHLVQTKKNKRILKRLHTMQAVDLTLARRLQRDTLPDLRKFESSHLRLSARYLSLDTVGGDFYDIVQLENDKIGLFIADVSGHGVAAALVTMMTKAAFRNHYRDQEDPALLLKIVNESLCGMLENQGMYVTAFYCILNTEGILSYSSAGHPASLLVRKNENRIYELITENTFFLGVEPYWKYGSGSIQLQFEDRLFLYTDGLVEAKNRLGQFYGEGRLFELLLKKTNLSPDEFLETLLYDLHEFQNGRNAEDDIALLSLDFLRRYDTK</sequence>
<accession>A0ABX4YGT7</accession>
<reference evidence="4" key="1">
    <citation type="submission" date="2018-01" db="EMBL/GenBank/DDBJ databases">
        <title>Genomic characterization of Leptospira inadai serogroup Lyme isolated from captured rat in Brazil and comparative analysis with human reference strain.</title>
        <authorList>
            <person name="Moreno L.Z."/>
            <person name="Loureiro A.P."/>
            <person name="Miraglia F."/>
            <person name="Kremer F.S."/>
            <person name="Eslabao M.R."/>
            <person name="Dellagostin O.A."/>
            <person name="Lilenbaum W."/>
            <person name="Moreno A.M."/>
        </authorList>
    </citation>
    <scope>NUCLEOTIDE SEQUENCE [LARGE SCALE GENOMIC DNA]</scope>
    <source>
        <strain evidence="4">M34/99</strain>
    </source>
</reference>
<evidence type="ECO:0000313" key="5">
    <source>
        <dbReference type="Proteomes" id="UP000094669"/>
    </source>
</evidence>
<dbReference type="PROSITE" id="PS51746">
    <property type="entry name" value="PPM_2"/>
    <property type="match status" value="1"/>
</dbReference>
<feature type="domain" description="PPM-type phosphatase" evidence="3">
    <location>
        <begin position="225"/>
        <end position="446"/>
    </location>
</feature>
<feature type="transmembrane region" description="Helical" evidence="2">
    <location>
        <begin position="20"/>
        <end position="39"/>
    </location>
</feature>
<dbReference type="InterPro" id="IPR001932">
    <property type="entry name" value="PPM-type_phosphatase-like_dom"/>
</dbReference>
<gene>
    <name evidence="4" type="ORF">BES34_013555</name>
</gene>
<evidence type="ECO:0000256" key="2">
    <source>
        <dbReference type="SAM" id="Phobius"/>
    </source>
</evidence>
<dbReference type="InterPro" id="IPR036457">
    <property type="entry name" value="PPM-type-like_dom_sf"/>
</dbReference>